<sequence>MKKFLVFLFSMFSVQLPVVAEELSVNNQVDFANAQWNKAFNAGDVDALTQLYKNDATLSPGNGAILKGRDAIGQLFQSFVDNGVTNHRIDTDSIYVSDNQITQIGYWQADGKNAEGEKISFGGVLSLVLAKTEEGEWVIQSHIWNMQP</sequence>
<keyword evidence="4" id="KW-1185">Reference proteome</keyword>
<dbReference type="Gene3D" id="3.10.450.50">
    <property type="match status" value="1"/>
</dbReference>
<feature type="domain" description="DUF4440" evidence="2">
    <location>
        <begin position="34"/>
        <end position="139"/>
    </location>
</feature>
<evidence type="ECO:0000259" key="2">
    <source>
        <dbReference type="Pfam" id="PF14534"/>
    </source>
</evidence>
<keyword evidence="1" id="KW-0732">Signal</keyword>
<dbReference type="Pfam" id="PF14534">
    <property type="entry name" value="DUF4440"/>
    <property type="match status" value="1"/>
</dbReference>
<organism evidence="3 4">
    <name type="scientific">Methylophaga marina</name>
    <dbReference type="NCBI Taxonomy" id="45495"/>
    <lineage>
        <taxon>Bacteria</taxon>
        <taxon>Pseudomonadati</taxon>
        <taxon>Pseudomonadota</taxon>
        <taxon>Gammaproteobacteria</taxon>
        <taxon>Thiotrichales</taxon>
        <taxon>Piscirickettsiaceae</taxon>
        <taxon>Methylophaga</taxon>
    </lineage>
</organism>
<dbReference type="InterPro" id="IPR027843">
    <property type="entry name" value="DUF4440"/>
</dbReference>
<evidence type="ECO:0000313" key="4">
    <source>
        <dbReference type="Proteomes" id="UP001501476"/>
    </source>
</evidence>
<dbReference type="RefSeq" id="WP_286304217.1">
    <property type="nucleotide sequence ID" value="NZ_AP027741.1"/>
</dbReference>
<gene>
    <name evidence="3" type="ORF">GCM10008964_27840</name>
</gene>
<dbReference type="Proteomes" id="UP001501476">
    <property type="component" value="Unassembled WGS sequence"/>
</dbReference>
<dbReference type="SUPFAM" id="SSF54427">
    <property type="entry name" value="NTF2-like"/>
    <property type="match status" value="1"/>
</dbReference>
<comment type="caution">
    <text evidence="3">The sequence shown here is derived from an EMBL/GenBank/DDBJ whole genome shotgun (WGS) entry which is preliminary data.</text>
</comment>
<proteinExistence type="predicted"/>
<dbReference type="InterPro" id="IPR032710">
    <property type="entry name" value="NTF2-like_dom_sf"/>
</dbReference>
<feature type="chain" id="PRO_5047122657" description="DUF4440 domain-containing protein" evidence="1">
    <location>
        <begin position="21"/>
        <end position="148"/>
    </location>
</feature>
<evidence type="ECO:0000313" key="3">
    <source>
        <dbReference type="EMBL" id="GAA0234912.1"/>
    </source>
</evidence>
<evidence type="ECO:0000256" key="1">
    <source>
        <dbReference type="SAM" id="SignalP"/>
    </source>
</evidence>
<accession>A0ABP3DKN5</accession>
<feature type="signal peptide" evidence="1">
    <location>
        <begin position="1"/>
        <end position="20"/>
    </location>
</feature>
<dbReference type="EMBL" id="BAAADG010000018">
    <property type="protein sequence ID" value="GAA0234912.1"/>
    <property type="molecule type" value="Genomic_DNA"/>
</dbReference>
<protein>
    <recommendedName>
        <fullName evidence="2">DUF4440 domain-containing protein</fullName>
    </recommendedName>
</protein>
<name>A0ABP3DKN5_9GAMM</name>
<reference evidence="4" key="1">
    <citation type="journal article" date="2019" name="Int. J. Syst. Evol. Microbiol.">
        <title>The Global Catalogue of Microorganisms (GCM) 10K type strain sequencing project: providing services to taxonomists for standard genome sequencing and annotation.</title>
        <authorList>
            <consortium name="The Broad Institute Genomics Platform"/>
            <consortium name="The Broad Institute Genome Sequencing Center for Infectious Disease"/>
            <person name="Wu L."/>
            <person name="Ma J."/>
        </authorList>
    </citation>
    <scope>NUCLEOTIDE SEQUENCE [LARGE SCALE GENOMIC DNA]</scope>
    <source>
        <strain evidence="4">JCM 6886</strain>
    </source>
</reference>